<gene>
    <name evidence="1" type="ORF">BDN72DRAFT_309124</name>
</gene>
<sequence>MTQHPDTVCTHTTGVGSFGQTPRPATANLPAGQHPPPTVPASPSTPLVPVSGARHPEAGDATSIALALSMAPGSDIDSSDAMTQALADQEAALAFFERTKTSRNSLGSPDEIVTPTARAGPTIENTRNTTNTVGNPISPAAVAIPAVEDVDLSTSSGQPPVLAPGCGWCTSDIGHVACPVTCSGSHVFCHQCGPGLVEAQCPCPLCGGSLALAECSSVVESTDVRFLGMRRGSSQVREYNVYPGPSRHGASPTPMQYRATPKRAPARQDPGVEEMRARMLGAAERRIKKNTSTPRDPTKFHRNLKLS</sequence>
<accession>A0ACD3ACZ5</accession>
<proteinExistence type="predicted"/>
<dbReference type="EMBL" id="ML208514">
    <property type="protein sequence ID" value="TFK63610.1"/>
    <property type="molecule type" value="Genomic_DNA"/>
</dbReference>
<evidence type="ECO:0000313" key="2">
    <source>
        <dbReference type="Proteomes" id="UP000308600"/>
    </source>
</evidence>
<dbReference type="Proteomes" id="UP000308600">
    <property type="component" value="Unassembled WGS sequence"/>
</dbReference>
<name>A0ACD3ACZ5_9AGAR</name>
<evidence type="ECO:0000313" key="1">
    <source>
        <dbReference type="EMBL" id="TFK63610.1"/>
    </source>
</evidence>
<keyword evidence="2" id="KW-1185">Reference proteome</keyword>
<protein>
    <submittedName>
        <fullName evidence="1">Uncharacterized protein</fullName>
    </submittedName>
</protein>
<reference evidence="1 2" key="1">
    <citation type="journal article" date="2019" name="Nat. Ecol. Evol.">
        <title>Megaphylogeny resolves global patterns of mushroom evolution.</title>
        <authorList>
            <person name="Varga T."/>
            <person name="Krizsan K."/>
            <person name="Foldi C."/>
            <person name="Dima B."/>
            <person name="Sanchez-Garcia M."/>
            <person name="Sanchez-Ramirez S."/>
            <person name="Szollosi G.J."/>
            <person name="Szarkandi J.G."/>
            <person name="Papp V."/>
            <person name="Albert L."/>
            <person name="Andreopoulos W."/>
            <person name="Angelini C."/>
            <person name="Antonin V."/>
            <person name="Barry K.W."/>
            <person name="Bougher N.L."/>
            <person name="Buchanan P."/>
            <person name="Buyck B."/>
            <person name="Bense V."/>
            <person name="Catcheside P."/>
            <person name="Chovatia M."/>
            <person name="Cooper J."/>
            <person name="Damon W."/>
            <person name="Desjardin D."/>
            <person name="Finy P."/>
            <person name="Geml J."/>
            <person name="Haridas S."/>
            <person name="Hughes K."/>
            <person name="Justo A."/>
            <person name="Karasinski D."/>
            <person name="Kautmanova I."/>
            <person name="Kiss B."/>
            <person name="Kocsube S."/>
            <person name="Kotiranta H."/>
            <person name="LaButti K.M."/>
            <person name="Lechner B.E."/>
            <person name="Liimatainen K."/>
            <person name="Lipzen A."/>
            <person name="Lukacs Z."/>
            <person name="Mihaltcheva S."/>
            <person name="Morgado L.N."/>
            <person name="Niskanen T."/>
            <person name="Noordeloos M.E."/>
            <person name="Ohm R.A."/>
            <person name="Ortiz-Santana B."/>
            <person name="Ovrebo C."/>
            <person name="Racz N."/>
            <person name="Riley R."/>
            <person name="Savchenko A."/>
            <person name="Shiryaev A."/>
            <person name="Soop K."/>
            <person name="Spirin V."/>
            <person name="Szebenyi C."/>
            <person name="Tomsovsky M."/>
            <person name="Tulloss R.E."/>
            <person name="Uehling J."/>
            <person name="Grigoriev I.V."/>
            <person name="Vagvolgyi C."/>
            <person name="Papp T."/>
            <person name="Martin F.M."/>
            <person name="Miettinen O."/>
            <person name="Hibbett D.S."/>
            <person name="Nagy L.G."/>
        </authorList>
    </citation>
    <scope>NUCLEOTIDE SEQUENCE [LARGE SCALE GENOMIC DNA]</scope>
    <source>
        <strain evidence="1 2">NL-1719</strain>
    </source>
</reference>
<organism evidence="1 2">
    <name type="scientific">Pluteus cervinus</name>
    <dbReference type="NCBI Taxonomy" id="181527"/>
    <lineage>
        <taxon>Eukaryota</taxon>
        <taxon>Fungi</taxon>
        <taxon>Dikarya</taxon>
        <taxon>Basidiomycota</taxon>
        <taxon>Agaricomycotina</taxon>
        <taxon>Agaricomycetes</taxon>
        <taxon>Agaricomycetidae</taxon>
        <taxon>Agaricales</taxon>
        <taxon>Pluteineae</taxon>
        <taxon>Pluteaceae</taxon>
        <taxon>Pluteus</taxon>
    </lineage>
</organism>